<proteinExistence type="predicted"/>
<reference evidence="3 4" key="1">
    <citation type="submission" date="2021-04" db="EMBL/GenBank/DDBJ databases">
        <authorList>
            <person name="Pira H."/>
            <person name="Risdian C."/>
            <person name="Wink J."/>
        </authorList>
    </citation>
    <scope>NUCLEOTIDE SEQUENCE [LARGE SCALE GENOMIC DNA]</scope>
    <source>
        <strain evidence="3 4">WH131</strain>
    </source>
</reference>
<keyword evidence="3" id="KW-0378">Hydrolase</keyword>
<accession>A0ABS6SL44</accession>
<comment type="caution">
    <text evidence="3">The sequence shown here is derived from an EMBL/GenBank/DDBJ whole genome shotgun (WGS) entry which is preliminary data.</text>
</comment>
<dbReference type="EMBL" id="JAGSPB010000001">
    <property type="protein sequence ID" value="MBV7265581.1"/>
    <property type="molecule type" value="Genomic_DNA"/>
</dbReference>
<dbReference type="GO" id="GO:0016787">
    <property type="term" value="F:hydrolase activity"/>
    <property type="evidence" value="ECO:0007669"/>
    <property type="project" value="UniProtKB-KW"/>
</dbReference>
<keyword evidence="1" id="KW-0732">Signal</keyword>
<dbReference type="Proteomes" id="UP000699975">
    <property type="component" value="Unassembled WGS sequence"/>
</dbReference>
<evidence type="ECO:0000259" key="2">
    <source>
        <dbReference type="Pfam" id="PF07486"/>
    </source>
</evidence>
<gene>
    <name evidence="3" type="ORF">KCG45_05270</name>
</gene>
<keyword evidence="4" id="KW-1185">Reference proteome</keyword>
<name>A0ABS6SL44_9SPHN</name>
<feature type="signal peptide" evidence="1">
    <location>
        <begin position="1"/>
        <end position="26"/>
    </location>
</feature>
<dbReference type="Pfam" id="PF07486">
    <property type="entry name" value="Hydrolase_2"/>
    <property type="match status" value="1"/>
</dbReference>
<dbReference type="InterPro" id="IPR011105">
    <property type="entry name" value="Cell_wall_hydrolase_SleB"/>
</dbReference>
<evidence type="ECO:0000313" key="4">
    <source>
        <dbReference type="Proteomes" id="UP000699975"/>
    </source>
</evidence>
<dbReference type="RefSeq" id="WP_218316021.1">
    <property type="nucleotide sequence ID" value="NZ_JAGSPB010000001.1"/>
</dbReference>
<feature type="chain" id="PRO_5046858948" evidence="1">
    <location>
        <begin position="27"/>
        <end position="223"/>
    </location>
</feature>
<protein>
    <submittedName>
        <fullName evidence="3">Cell wall hydrolase</fullName>
    </submittedName>
</protein>
<sequence>MSRKTYTLSAAAIVAAAGLSFSSADSAEAIAQDAAALPAATETAATAEELIEIVPEPTVFVSEEVVQPVDDADGADSDRGSSYGAASLRELVSMVDAPESMSEQMRCLAGAVYFESRGEPLPGQLAVAKVVINRAEDRRFPASYCGVVYQRAQFSFVKNGRMPRINSGSAAWERAKTIARIAHDDMWDSEADDAVYFHANYVRPKWSYRKQRTAQIDTHIFYR</sequence>
<organism evidence="3 4">
    <name type="scientific">Erythrobacter ani</name>
    <dbReference type="NCBI Taxonomy" id="2827235"/>
    <lineage>
        <taxon>Bacteria</taxon>
        <taxon>Pseudomonadati</taxon>
        <taxon>Pseudomonadota</taxon>
        <taxon>Alphaproteobacteria</taxon>
        <taxon>Sphingomonadales</taxon>
        <taxon>Erythrobacteraceae</taxon>
        <taxon>Erythrobacter/Porphyrobacter group</taxon>
        <taxon>Erythrobacter</taxon>
    </lineage>
</organism>
<evidence type="ECO:0000256" key="1">
    <source>
        <dbReference type="SAM" id="SignalP"/>
    </source>
</evidence>
<evidence type="ECO:0000313" key="3">
    <source>
        <dbReference type="EMBL" id="MBV7265581.1"/>
    </source>
</evidence>
<feature type="domain" description="Cell wall hydrolase SleB" evidence="2">
    <location>
        <begin position="118"/>
        <end position="222"/>
    </location>
</feature>